<dbReference type="InterPro" id="IPR027417">
    <property type="entry name" value="P-loop_NTPase"/>
</dbReference>
<proteinExistence type="predicted"/>
<dbReference type="AlphaFoldDB" id="A0AAT9GV18"/>
<reference evidence="3" key="1">
    <citation type="submission" date="2024-03" db="EMBL/GenBank/DDBJ databases">
        <title>Complete genome sequence of Sulfurisphaera javensis strain KD-1.</title>
        <authorList>
            <person name="Sakai H."/>
            <person name="Nur N."/>
            <person name="Suwanto A."/>
            <person name="Kurosawa N."/>
        </authorList>
    </citation>
    <scope>NUCLEOTIDE SEQUENCE</scope>
    <source>
        <strain evidence="3">KD-1</strain>
    </source>
</reference>
<keyword evidence="3" id="KW-0067">ATP-binding</keyword>
<dbReference type="InterPro" id="IPR011579">
    <property type="entry name" value="ATPase_dom"/>
</dbReference>
<dbReference type="Gene3D" id="3.40.50.300">
    <property type="entry name" value="P-loop containing nucleotide triphosphate hydrolases"/>
    <property type="match status" value="1"/>
</dbReference>
<dbReference type="EMBL" id="AP031322">
    <property type="protein sequence ID" value="BFH74661.1"/>
    <property type="molecule type" value="Genomic_DNA"/>
</dbReference>
<feature type="domain" description="MCM C-terminal" evidence="2">
    <location>
        <begin position="285"/>
        <end position="346"/>
    </location>
</feature>
<dbReference type="Gene3D" id="1.10.10.10">
    <property type="entry name" value="Winged helix-like DNA-binding domain superfamily/Winged helix DNA-binding domain"/>
    <property type="match status" value="1"/>
</dbReference>
<evidence type="ECO:0000259" key="1">
    <source>
        <dbReference type="Pfam" id="PF01637"/>
    </source>
</evidence>
<dbReference type="GeneID" id="92355561"/>
<dbReference type="Gene3D" id="1.10.8.60">
    <property type="match status" value="1"/>
</dbReference>
<dbReference type="KEGG" id="sjv:SJAV_26050"/>
<dbReference type="GO" id="GO:0005524">
    <property type="term" value="F:ATP binding"/>
    <property type="evidence" value="ECO:0007669"/>
    <property type="project" value="UniProtKB-KW"/>
</dbReference>
<dbReference type="SUPFAM" id="SSF52540">
    <property type="entry name" value="P-loop containing nucleoside triphosphate hydrolases"/>
    <property type="match status" value="1"/>
</dbReference>
<dbReference type="PANTHER" id="PTHR34301:SF8">
    <property type="entry name" value="ATPASE DOMAIN-CONTAINING PROTEIN"/>
    <property type="match status" value="1"/>
</dbReference>
<evidence type="ECO:0000259" key="2">
    <source>
        <dbReference type="Pfam" id="PF21100"/>
    </source>
</evidence>
<dbReference type="InterPro" id="IPR048907">
    <property type="entry name" value="WHD_MCM_arc"/>
</dbReference>
<dbReference type="RefSeq" id="WP_369610152.1">
    <property type="nucleotide sequence ID" value="NZ_AP031322.1"/>
</dbReference>
<organism evidence="3">
    <name type="scientific">Sulfurisphaera javensis</name>
    <dbReference type="NCBI Taxonomy" id="2049879"/>
    <lineage>
        <taxon>Archaea</taxon>
        <taxon>Thermoproteota</taxon>
        <taxon>Thermoprotei</taxon>
        <taxon>Sulfolobales</taxon>
        <taxon>Sulfolobaceae</taxon>
        <taxon>Sulfurisphaera</taxon>
    </lineage>
</organism>
<sequence>MLFDPTPKVDRKDFFDREKEIEKLKRLETPIVLVLGLRRTGKSSLIKIVLNELKDYLSIYVDLRKYEEKNTITYRDFLLDLQNEINRLGKKYNKLIDALKNIKGVKILGNEVKFSWSKEERFSFSSLLDSLEQTGKSVIVLDEAQELVKMRGVNLLPSLAYAFDNLKNVKIIISGSEMGMVYDFLKVEDSSSPLYGRAFSTIELKPFDKETAIKFLKKGFEELNISFNKEEEVYETIGGIPGWLTYFGFTYYQTRNYEESVRKTLEYAKKLIYREFENFLKPRYIAKERYYTAMRTISNCASWSEIKRSLEAKEGIEISDSEIYNYLIQLLKHSWIVKEDDKYCPSEPLIGKTFKT</sequence>
<dbReference type="InterPro" id="IPR036390">
    <property type="entry name" value="WH_DNA-bd_sf"/>
</dbReference>
<dbReference type="SUPFAM" id="SSF46785">
    <property type="entry name" value="Winged helix' DNA-binding domain"/>
    <property type="match status" value="1"/>
</dbReference>
<evidence type="ECO:0000313" key="3">
    <source>
        <dbReference type="EMBL" id="BFH74661.1"/>
    </source>
</evidence>
<name>A0AAT9GV18_9CREN</name>
<keyword evidence="3" id="KW-0547">Nucleotide-binding</keyword>
<dbReference type="Pfam" id="PF21100">
    <property type="entry name" value="WHD_MCM"/>
    <property type="match status" value="1"/>
</dbReference>
<feature type="domain" description="ATPase" evidence="1">
    <location>
        <begin position="14"/>
        <end position="246"/>
    </location>
</feature>
<gene>
    <name evidence="3" type="ORF">SJAV_26050</name>
</gene>
<dbReference type="InterPro" id="IPR036388">
    <property type="entry name" value="WH-like_DNA-bd_sf"/>
</dbReference>
<dbReference type="Pfam" id="PF01637">
    <property type="entry name" value="ATPase_2"/>
    <property type="match status" value="1"/>
</dbReference>
<accession>A0AAT9GV18</accession>
<dbReference type="PANTHER" id="PTHR34301">
    <property type="entry name" value="DNA-BINDING PROTEIN-RELATED"/>
    <property type="match status" value="1"/>
</dbReference>
<protein>
    <submittedName>
        <fullName evidence="3">ATP-binding protein</fullName>
    </submittedName>
</protein>